<name>A0ABR8RZ33_9MICO</name>
<dbReference type="PROSITE" id="PS00061">
    <property type="entry name" value="ADH_SHORT"/>
    <property type="match status" value="1"/>
</dbReference>
<feature type="domain" description="Ketoreductase" evidence="3">
    <location>
        <begin position="11"/>
        <end position="185"/>
    </location>
</feature>
<keyword evidence="2" id="KW-0560">Oxidoreductase</keyword>
<proteinExistence type="inferred from homology"/>
<dbReference type="PRINTS" id="PR00080">
    <property type="entry name" value="SDRFAMILY"/>
</dbReference>
<gene>
    <name evidence="4" type="ORF">H9651_02385</name>
</gene>
<keyword evidence="5" id="KW-1185">Reference proteome</keyword>
<evidence type="ECO:0000256" key="1">
    <source>
        <dbReference type="ARBA" id="ARBA00006484"/>
    </source>
</evidence>
<dbReference type="PANTHER" id="PTHR42760">
    <property type="entry name" value="SHORT-CHAIN DEHYDROGENASES/REDUCTASES FAMILY MEMBER"/>
    <property type="match status" value="1"/>
</dbReference>
<evidence type="ECO:0000313" key="4">
    <source>
        <dbReference type="EMBL" id="MBD7956481.1"/>
    </source>
</evidence>
<dbReference type="EMBL" id="JACSQP010000001">
    <property type="protein sequence ID" value="MBD7956481.1"/>
    <property type="molecule type" value="Genomic_DNA"/>
</dbReference>
<protein>
    <submittedName>
        <fullName evidence="4">SDR family oxidoreductase</fullName>
    </submittedName>
</protein>
<comment type="similarity">
    <text evidence="1">Belongs to the short-chain dehydrogenases/reductases (SDR) family.</text>
</comment>
<dbReference type="NCBIfam" id="NF005095">
    <property type="entry name" value="PRK06523.1"/>
    <property type="match status" value="1"/>
</dbReference>
<evidence type="ECO:0000256" key="2">
    <source>
        <dbReference type="ARBA" id="ARBA00023002"/>
    </source>
</evidence>
<dbReference type="RefSeq" id="WP_191717479.1">
    <property type="nucleotide sequence ID" value="NZ_JACSQP010000001.1"/>
</dbReference>
<dbReference type="CDD" id="cd05233">
    <property type="entry name" value="SDR_c"/>
    <property type="match status" value="1"/>
</dbReference>
<dbReference type="SUPFAM" id="SSF51735">
    <property type="entry name" value="NAD(P)-binding Rossmann-fold domains"/>
    <property type="match status" value="1"/>
</dbReference>
<dbReference type="InterPro" id="IPR020904">
    <property type="entry name" value="Sc_DH/Rdtase_CS"/>
</dbReference>
<dbReference type="Proteomes" id="UP000648352">
    <property type="component" value="Unassembled WGS sequence"/>
</dbReference>
<sequence>MTNSQHEFIGKRVVVTGGARGIGLAVATRFAAAGATVVIGSRSAPPAGVAASWIPADLSDAEGVARFARAVLADGHVDVLVQNAAVLTEEAPTLSLRDETWQDDLATNLLGVVRLDRDIVPTMIERGSGVVVHVSSISSHYPQPGQASYAASKAALNAYSRTLAVETGRSGVRVLVVIPGFIKTEGAAASIGEAAERHGISASEMEQQIVEHLSIPLGKPGRPEDAAELIAFLASDRAGWLTGAEYRVDGGIIPTL</sequence>
<accession>A0ABR8RZ33</accession>
<evidence type="ECO:0000259" key="3">
    <source>
        <dbReference type="SMART" id="SM00822"/>
    </source>
</evidence>
<evidence type="ECO:0000313" key="5">
    <source>
        <dbReference type="Proteomes" id="UP000648352"/>
    </source>
</evidence>
<dbReference type="Pfam" id="PF13561">
    <property type="entry name" value="adh_short_C2"/>
    <property type="match status" value="1"/>
</dbReference>
<comment type="caution">
    <text evidence="4">The sequence shown here is derived from an EMBL/GenBank/DDBJ whole genome shotgun (WGS) entry which is preliminary data.</text>
</comment>
<reference evidence="4 5" key="1">
    <citation type="submission" date="2020-08" db="EMBL/GenBank/DDBJ databases">
        <title>A Genomic Blueprint of the Chicken Gut Microbiome.</title>
        <authorList>
            <person name="Gilroy R."/>
            <person name="Ravi A."/>
            <person name="Getino M."/>
            <person name="Pursley I."/>
            <person name="Horton D.L."/>
            <person name="Alikhan N.-F."/>
            <person name="Baker D."/>
            <person name="Gharbi K."/>
            <person name="Hall N."/>
            <person name="Watson M."/>
            <person name="Adriaenssens E.M."/>
            <person name="Foster-Nyarko E."/>
            <person name="Jarju S."/>
            <person name="Secka A."/>
            <person name="Antonio M."/>
            <person name="Oren A."/>
            <person name="Chaudhuri R."/>
            <person name="La Ragione R.M."/>
            <person name="Hildebrand F."/>
            <person name="Pallen M.J."/>
        </authorList>
    </citation>
    <scope>NUCLEOTIDE SEQUENCE [LARGE SCALE GENOMIC DNA]</scope>
    <source>
        <strain evidence="4 5">Sa4CUA7</strain>
    </source>
</reference>
<dbReference type="InterPro" id="IPR002347">
    <property type="entry name" value="SDR_fam"/>
</dbReference>
<dbReference type="SMART" id="SM00822">
    <property type="entry name" value="PKS_KR"/>
    <property type="match status" value="1"/>
</dbReference>
<dbReference type="Gene3D" id="3.40.50.720">
    <property type="entry name" value="NAD(P)-binding Rossmann-like Domain"/>
    <property type="match status" value="1"/>
</dbReference>
<organism evidence="4 5">
    <name type="scientific">Microbacterium pullorum</name>
    <dbReference type="NCBI Taxonomy" id="2762236"/>
    <lineage>
        <taxon>Bacteria</taxon>
        <taxon>Bacillati</taxon>
        <taxon>Actinomycetota</taxon>
        <taxon>Actinomycetes</taxon>
        <taxon>Micrococcales</taxon>
        <taxon>Microbacteriaceae</taxon>
        <taxon>Microbacterium</taxon>
    </lineage>
</organism>
<dbReference type="InterPro" id="IPR036291">
    <property type="entry name" value="NAD(P)-bd_dom_sf"/>
</dbReference>
<dbReference type="PANTHER" id="PTHR42760:SF133">
    <property type="entry name" value="3-OXOACYL-[ACYL-CARRIER-PROTEIN] REDUCTASE"/>
    <property type="match status" value="1"/>
</dbReference>
<dbReference type="InterPro" id="IPR057326">
    <property type="entry name" value="KR_dom"/>
</dbReference>
<dbReference type="PRINTS" id="PR00081">
    <property type="entry name" value="GDHRDH"/>
</dbReference>